<dbReference type="EMBL" id="PTIT01000022">
    <property type="protein sequence ID" value="PPK50659.1"/>
    <property type="molecule type" value="Genomic_DNA"/>
</dbReference>
<protein>
    <submittedName>
        <fullName evidence="3 4">Cardiolipin synthase</fullName>
    </submittedName>
</protein>
<evidence type="ECO:0000256" key="1">
    <source>
        <dbReference type="SAM" id="Phobius"/>
    </source>
</evidence>
<dbReference type="GO" id="GO:0030572">
    <property type="term" value="F:phosphatidyltransferase activity"/>
    <property type="evidence" value="ECO:0007669"/>
    <property type="project" value="UniProtKB-ARBA"/>
</dbReference>
<dbReference type="AlphaFoldDB" id="A0A2S6G4T9"/>
<dbReference type="SMART" id="SM00155">
    <property type="entry name" value="PLDc"/>
    <property type="match status" value="2"/>
</dbReference>
<evidence type="ECO:0000313" key="6">
    <source>
        <dbReference type="Proteomes" id="UP000239648"/>
    </source>
</evidence>
<evidence type="ECO:0000259" key="2">
    <source>
        <dbReference type="PROSITE" id="PS50035"/>
    </source>
</evidence>
<reference evidence="3 6" key="1">
    <citation type="submission" date="2018-02" db="EMBL/GenBank/DDBJ databases">
        <title>Deep subsurface shale carbon reservoir microbial communities from Ohio and West Virginia, USA.</title>
        <authorList>
            <person name="Wrighton K."/>
        </authorList>
    </citation>
    <scope>NUCLEOTIDE SEQUENCE [LARGE SCALE GENOMIC DNA]</scope>
    <source>
        <strain evidence="3 6">UTICA-S1B6</strain>
    </source>
</reference>
<dbReference type="PROSITE" id="PS51257">
    <property type="entry name" value="PROKAR_LIPOPROTEIN"/>
    <property type="match status" value="1"/>
</dbReference>
<sequence>MIKEIICRDQCLGLLRIFPLLLVLALAGCASGLSPMTHEAGLKGVPVADSFVLEQRQKHLEPYSPYTAFSLLNTGRDAFLVRAALIEAASHTIDAQYYIWNDDPTGRYLAGRLIAAADRGVKVRVLLDDMNAAGDDALFATMDSHPNIEVRIFNPVRPRSGVGRWFSLLANFDRVNRRMHNKSFVVDGAAGITGGRNIGDEYFDEDPAVNARDRDVLMLGPLIGPLSDSFLAYWNNGRTYPVSRLYEPEVALDAEARARLVAESTGQLSFHAQPARGQQAAQAFLEGRFEALIPAQAELVFDPPPADFEAPANTPQPSAKALYRLAASAESEILIESAYLILTDDQLDLTHGFGNDELSVVAFTNSLVTNDLVTNHSGYARWREEMLRQGMELYELRPDAQGCRNWIVENGACGGQGLTLHSKAVVFDRETLFIGSLNVNLRSIYLNGETVLIIHSPELAQAVASDIQEAIEPQNSWHVRLNNSGDLVWQANELTFDHEPRAGFWLRTTSRVLSWLPIEKYL</sequence>
<dbReference type="EMBL" id="PTIU01000021">
    <property type="protein sequence ID" value="PPK53997.1"/>
    <property type="molecule type" value="Genomic_DNA"/>
</dbReference>
<dbReference type="Proteomes" id="UP000239446">
    <property type="component" value="Unassembled WGS sequence"/>
</dbReference>
<keyword evidence="1" id="KW-0472">Membrane</keyword>
<dbReference type="CDD" id="cd09111">
    <property type="entry name" value="PLDc_ymdC_like_1"/>
    <property type="match status" value="1"/>
</dbReference>
<accession>A0A2S6G4T9</accession>
<keyword evidence="6" id="KW-1185">Reference proteome</keyword>
<comment type="caution">
    <text evidence="4">The sequence shown here is derived from an EMBL/GenBank/DDBJ whole genome shotgun (WGS) entry which is preliminary data.</text>
</comment>
<proteinExistence type="predicted"/>
<dbReference type="InterPro" id="IPR025202">
    <property type="entry name" value="PLD-like_dom"/>
</dbReference>
<dbReference type="InterPro" id="IPR001736">
    <property type="entry name" value="PLipase_D/transphosphatidylase"/>
</dbReference>
<keyword evidence="1" id="KW-1133">Transmembrane helix</keyword>
<reference evidence="4 5" key="2">
    <citation type="submission" date="2018-02" db="EMBL/GenBank/DDBJ databases">
        <title>Subsurface microbial communities from deep shales in Ohio and West Virginia, USA.</title>
        <authorList>
            <person name="Wrighton K."/>
        </authorList>
    </citation>
    <scope>NUCLEOTIDE SEQUENCE [LARGE SCALE GENOMIC DNA]</scope>
    <source>
        <strain evidence="4 5">UTICA-S1B9</strain>
    </source>
</reference>
<dbReference type="SUPFAM" id="SSF56024">
    <property type="entry name" value="Phospholipase D/nuclease"/>
    <property type="match status" value="2"/>
</dbReference>
<dbReference type="GO" id="GO:0032049">
    <property type="term" value="P:cardiolipin biosynthetic process"/>
    <property type="evidence" value="ECO:0007669"/>
    <property type="project" value="UniProtKB-ARBA"/>
</dbReference>
<feature type="domain" description="PLD phosphodiesterase" evidence="2">
    <location>
        <begin position="416"/>
        <end position="443"/>
    </location>
</feature>
<evidence type="ECO:0000313" key="5">
    <source>
        <dbReference type="Proteomes" id="UP000239446"/>
    </source>
</evidence>
<dbReference type="PANTHER" id="PTHR21248">
    <property type="entry name" value="CARDIOLIPIN SYNTHASE"/>
    <property type="match status" value="1"/>
</dbReference>
<keyword evidence="1" id="KW-0812">Transmembrane</keyword>
<feature type="domain" description="PLD phosphodiesterase" evidence="2">
    <location>
        <begin position="175"/>
        <end position="202"/>
    </location>
</feature>
<name>A0A2S6G4T9_9GAMM</name>
<feature type="transmembrane region" description="Helical" evidence="1">
    <location>
        <begin position="12"/>
        <end position="33"/>
    </location>
</feature>
<gene>
    <name evidence="4" type="ORF">B0H24_102150</name>
    <name evidence="3" type="ORF">BY455_12250</name>
</gene>
<dbReference type="PROSITE" id="PS50035">
    <property type="entry name" value="PLD"/>
    <property type="match status" value="2"/>
</dbReference>
<dbReference type="PANTHER" id="PTHR21248:SF12">
    <property type="entry name" value="CARDIOLIPIN SYNTHASE C"/>
    <property type="match status" value="1"/>
</dbReference>
<dbReference type="CDD" id="cd09113">
    <property type="entry name" value="PLDc_ymdC_like_2"/>
    <property type="match status" value="1"/>
</dbReference>
<dbReference type="Gene3D" id="3.30.870.10">
    <property type="entry name" value="Endonuclease Chain A"/>
    <property type="match status" value="2"/>
</dbReference>
<evidence type="ECO:0000313" key="3">
    <source>
        <dbReference type="EMBL" id="PPK50659.1"/>
    </source>
</evidence>
<evidence type="ECO:0000313" key="4">
    <source>
        <dbReference type="EMBL" id="PPK53997.1"/>
    </source>
</evidence>
<dbReference type="Proteomes" id="UP000239648">
    <property type="component" value="Unassembled WGS sequence"/>
</dbReference>
<dbReference type="Pfam" id="PF13091">
    <property type="entry name" value="PLDc_2"/>
    <property type="match status" value="2"/>
</dbReference>
<organism evidence="4 5">
    <name type="scientific">Marinobacter persicus</name>
    <dbReference type="NCBI Taxonomy" id="930118"/>
    <lineage>
        <taxon>Bacteria</taxon>
        <taxon>Pseudomonadati</taxon>
        <taxon>Pseudomonadota</taxon>
        <taxon>Gammaproteobacteria</taxon>
        <taxon>Pseudomonadales</taxon>
        <taxon>Marinobacteraceae</taxon>
        <taxon>Marinobacter</taxon>
    </lineage>
</organism>